<protein>
    <submittedName>
        <fullName evidence="1">NTP transferase domain-containing protein</fullName>
    </submittedName>
</protein>
<reference evidence="1 2" key="1">
    <citation type="submission" date="2020-02" db="EMBL/GenBank/DDBJ databases">
        <title>Genomic and physiological characterization of two novel Nitrospinaceae genera.</title>
        <authorList>
            <person name="Mueller A.J."/>
            <person name="Jung M.-Y."/>
            <person name="Strachan C.R."/>
            <person name="Herbold C.W."/>
            <person name="Kirkegaard R.H."/>
            <person name="Daims H."/>
        </authorList>
    </citation>
    <scope>NUCLEOTIDE SEQUENCE [LARGE SCALE GENOMIC DNA]</scope>
    <source>
        <strain evidence="1">EB</strain>
    </source>
</reference>
<dbReference type="Pfam" id="PF02348">
    <property type="entry name" value="CTP_transf_3"/>
    <property type="match status" value="1"/>
</dbReference>
<dbReference type="Gene3D" id="3.90.550.10">
    <property type="entry name" value="Spore Coat Polysaccharide Biosynthesis Protein SpsA, Chain A"/>
    <property type="match status" value="1"/>
</dbReference>
<dbReference type="PANTHER" id="PTHR42866:SF1">
    <property type="entry name" value="SPORE COAT POLYSACCHARIDE BIOSYNTHESIS PROTEIN SPSF"/>
    <property type="match status" value="1"/>
</dbReference>
<gene>
    <name evidence="1" type="ORF">G3M70_09730</name>
</gene>
<dbReference type="InterPro" id="IPR003329">
    <property type="entry name" value="Cytidylyl_trans"/>
</dbReference>
<organism evidence="1 2">
    <name type="scientific">Candidatus Nitronauta litoralis</name>
    <dbReference type="NCBI Taxonomy" id="2705533"/>
    <lineage>
        <taxon>Bacteria</taxon>
        <taxon>Pseudomonadati</taxon>
        <taxon>Nitrospinota/Tectimicrobiota group</taxon>
        <taxon>Nitrospinota</taxon>
        <taxon>Nitrospinia</taxon>
        <taxon>Nitrospinales</taxon>
        <taxon>Nitrospinaceae</taxon>
        <taxon>Candidatus Nitronauta</taxon>
    </lineage>
</organism>
<dbReference type="InterPro" id="IPR029044">
    <property type="entry name" value="Nucleotide-diphossugar_trans"/>
</dbReference>
<evidence type="ECO:0000313" key="2">
    <source>
        <dbReference type="Proteomes" id="UP000594688"/>
    </source>
</evidence>
<dbReference type="PANTHER" id="PTHR42866">
    <property type="entry name" value="3-DEOXY-MANNO-OCTULOSONATE CYTIDYLYLTRANSFERASE"/>
    <property type="match status" value="1"/>
</dbReference>
<dbReference type="GO" id="GO:0016740">
    <property type="term" value="F:transferase activity"/>
    <property type="evidence" value="ECO:0007669"/>
    <property type="project" value="UniProtKB-KW"/>
</dbReference>
<dbReference type="EMBL" id="CP048685">
    <property type="protein sequence ID" value="QPJ62132.1"/>
    <property type="molecule type" value="Genomic_DNA"/>
</dbReference>
<dbReference type="KEGG" id="nli:G3M70_09730"/>
<dbReference type="GO" id="GO:0005829">
    <property type="term" value="C:cytosol"/>
    <property type="evidence" value="ECO:0007669"/>
    <property type="project" value="TreeGrafter"/>
</dbReference>
<dbReference type="AlphaFoldDB" id="A0A7T0BW69"/>
<accession>A0A7T0BW69</accession>
<evidence type="ECO:0000313" key="1">
    <source>
        <dbReference type="EMBL" id="QPJ62132.1"/>
    </source>
</evidence>
<name>A0A7T0BW69_9BACT</name>
<dbReference type="Proteomes" id="UP000594688">
    <property type="component" value="Chromosome"/>
</dbReference>
<sequence>MSQSAAIIQARTGSTRYPGKALAEISGVPMTEHIINRVKAAGVFDHIILAVPDLNTETPLVEIADRLNITCHKGPEDDVLERFIGAAESVGATNLLRVCGDNPLIDIPLMIELSREHTQSGADYTIVKDPVPLGTGSEMVRLAALKKIAEATREPKYIEHVTSFFADHEADYNVKKISAPFYLRNLPLRLTVDTSEDLELIRHLYEKFYISYLPVDLEQVVFYLVNRPEIYGMNAHVEQKDWRQ</sequence>
<proteinExistence type="predicted"/>
<dbReference type="SUPFAM" id="SSF53448">
    <property type="entry name" value="Nucleotide-diphospho-sugar transferases"/>
    <property type="match status" value="1"/>
</dbReference>
<keyword evidence="1" id="KW-0808">Transferase</keyword>